<evidence type="ECO:0000256" key="1">
    <source>
        <dbReference type="ARBA" id="ARBA00010049"/>
    </source>
</evidence>
<dbReference type="Proteomes" id="UP000507222">
    <property type="component" value="Unassembled WGS sequence"/>
</dbReference>
<organism evidence="3 4">
    <name type="scientific">Prunus armeniaca</name>
    <name type="common">Apricot</name>
    <name type="synonym">Armeniaca vulgaris</name>
    <dbReference type="NCBI Taxonomy" id="36596"/>
    <lineage>
        <taxon>Eukaryota</taxon>
        <taxon>Viridiplantae</taxon>
        <taxon>Streptophyta</taxon>
        <taxon>Embryophyta</taxon>
        <taxon>Tracheophyta</taxon>
        <taxon>Spermatophyta</taxon>
        <taxon>Magnoliopsida</taxon>
        <taxon>eudicotyledons</taxon>
        <taxon>Gunneridae</taxon>
        <taxon>Pentapetalae</taxon>
        <taxon>rosids</taxon>
        <taxon>fabids</taxon>
        <taxon>Rosales</taxon>
        <taxon>Rosaceae</taxon>
        <taxon>Amygdaloideae</taxon>
        <taxon>Amygdaleae</taxon>
        <taxon>Prunus</taxon>
    </lineage>
</organism>
<reference evidence="3 4" key="1">
    <citation type="submission" date="2020-05" db="EMBL/GenBank/DDBJ databases">
        <authorList>
            <person name="Campoy J."/>
            <person name="Schneeberger K."/>
            <person name="Spophaly S."/>
        </authorList>
    </citation>
    <scope>NUCLEOTIDE SEQUENCE [LARGE SCALE GENOMIC DNA]</scope>
    <source>
        <strain evidence="3">PruArmRojPasFocal</strain>
    </source>
</reference>
<keyword evidence="2" id="KW-1015">Disulfide bond</keyword>
<evidence type="ECO:0000313" key="3">
    <source>
        <dbReference type="EMBL" id="CAB4279404.1"/>
    </source>
</evidence>
<accession>A0A6J5UVJ1</accession>
<dbReference type="PANTHER" id="PTHR31614:SF2">
    <property type="entry name" value="F28N24.16 PROTEIN"/>
    <property type="match status" value="1"/>
</dbReference>
<sequence length="273" mass="30975">MERAFSCMRIIKNRLRSTIADEFLADCMILHIEREFANSIDNEEIIEEFKISKPRMASYDPEFESHQERVNEKKKAMSNSSSAIHRIEPTQANSKSTMSTKSSTTILAFAFCFLSLLSFVYSNNTDDKIYLSGLVYCDNCQLKSMTQISKMIPGAKVRLDCREGGNIKFSREGETNPLGLYWFELEKSKEPLDDCQVTLLHSPDPECKISHEVDPNNKSKTAPVATRKINLLEGDSVVSIGPSQRVSYPLGLVVEKARPECEQFAKARKHFQN</sequence>
<dbReference type="InterPro" id="IPR006041">
    <property type="entry name" value="Pollen_Ole_e1_allergen"/>
</dbReference>
<dbReference type="PANTHER" id="PTHR31614">
    <property type="entry name" value="PROTEIN DOWNSTREAM OF FLC-RELATED"/>
    <property type="match status" value="1"/>
</dbReference>
<proteinExistence type="inferred from homology"/>
<gene>
    <name evidence="3" type="ORF">CURHAP_LOCUS31654</name>
</gene>
<dbReference type="Pfam" id="PF01190">
    <property type="entry name" value="Pollen_Ole_e_1"/>
    <property type="match status" value="1"/>
</dbReference>
<evidence type="ECO:0000256" key="2">
    <source>
        <dbReference type="ARBA" id="ARBA00023157"/>
    </source>
</evidence>
<comment type="similarity">
    <text evidence="1">Belongs to the Ole e I family.</text>
</comment>
<dbReference type="EMBL" id="CAEKDK010000005">
    <property type="protein sequence ID" value="CAB4279404.1"/>
    <property type="molecule type" value="Genomic_DNA"/>
</dbReference>
<dbReference type="AlphaFoldDB" id="A0A6J5UVJ1"/>
<protein>
    <submittedName>
        <fullName evidence="3">Uncharacterized protein</fullName>
    </submittedName>
</protein>
<name>A0A6J5UVJ1_PRUAR</name>
<evidence type="ECO:0000313" key="4">
    <source>
        <dbReference type="Proteomes" id="UP000507222"/>
    </source>
</evidence>